<dbReference type="PANTHER" id="PTHR12599:SF0">
    <property type="entry name" value="PTERIN-4-ALPHA-CARBINOLAMINE DEHYDRATASE"/>
    <property type="match status" value="1"/>
</dbReference>
<dbReference type="AlphaFoldDB" id="A0A1G2K3N1"/>
<comment type="caution">
    <text evidence="5">The sequence shown here is derived from an EMBL/GenBank/DDBJ whole genome shotgun (WGS) entry which is preliminary data.</text>
</comment>
<organism evidence="5 6">
    <name type="scientific">Candidatus Sungbacteria bacterium RIFCSPHIGHO2_01_FULL_47_32</name>
    <dbReference type="NCBI Taxonomy" id="1802264"/>
    <lineage>
        <taxon>Bacteria</taxon>
        <taxon>Candidatus Sungiibacteriota</taxon>
    </lineage>
</organism>
<dbReference type="PANTHER" id="PTHR12599">
    <property type="entry name" value="PTERIN-4-ALPHA-CARBINOLAMINE DEHYDRATASE"/>
    <property type="match status" value="1"/>
</dbReference>
<keyword evidence="3 4" id="KW-0456">Lyase</keyword>
<accession>A0A1G2K3N1</accession>
<evidence type="ECO:0000256" key="2">
    <source>
        <dbReference type="ARBA" id="ARBA00006472"/>
    </source>
</evidence>
<evidence type="ECO:0000313" key="6">
    <source>
        <dbReference type="Proteomes" id="UP000177152"/>
    </source>
</evidence>
<dbReference type="SUPFAM" id="SSF55248">
    <property type="entry name" value="PCD-like"/>
    <property type="match status" value="1"/>
</dbReference>
<evidence type="ECO:0000256" key="3">
    <source>
        <dbReference type="ARBA" id="ARBA00023239"/>
    </source>
</evidence>
<evidence type="ECO:0000256" key="4">
    <source>
        <dbReference type="HAMAP-Rule" id="MF_00434"/>
    </source>
</evidence>
<sequence>MAENLTEKKCVSCEAGTPPFGAEKIAEYSKQLKTKWDSKEGKKLRQEFEFKDFKEAVAFINKIAGVAESEGHHPDIFVFYNKVAIELWTHASGGLTENDFIVAAKIEALTLPAV</sequence>
<name>A0A1G2K3N1_9BACT</name>
<evidence type="ECO:0000313" key="5">
    <source>
        <dbReference type="EMBL" id="OGZ93995.1"/>
    </source>
</evidence>
<dbReference type="Pfam" id="PF01329">
    <property type="entry name" value="Pterin_4a"/>
    <property type="match status" value="1"/>
</dbReference>
<dbReference type="InterPro" id="IPR001533">
    <property type="entry name" value="Pterin_deHydtase"/>
</dbReference>
<comment type="catalytic activity">
    <reaction evidence="1 4">
        <text>(4aS,6R)-4a-hydroxy-L-erythro-5,6,7,8-tetrahydrobiopterin = (6R)-L-erythro-6,7-dihydrobiopterin + H2O</text>
        <dbReference type="Rhea" id="RHEA:11920"/>
        <dbReference type="ChEBI" id="CHEBI:15377"/>
        <dbReference type="ChEBI" id="CHEBI:15642"/>
        <dbReference type="ChEBI" id="CHEBI:43120"/>
        <dbReference type="EC" id="4.2.1.96"/>
    </reaction>
</comment>
<dbReference type="Proteomes" id="UP000177152">
    <property type="component" value="Unassembled WGS sequence"/>
</dbReference>
<dbReference type="InterPro" id="IPR036428">
    <property type="entry name" value="PCD_sf"/>
</dbReference>
<reference evidence="5 6" key="1">
    <citation type="journal article" date="2016" name="Nat. Commun.">
        <title>Thousands of microbial genomes shed light on interconnected biogeochemical processes in an aquifer system.</title>
        <authorList>
            <person name="Anantharaman K."/>
            <person name="Brown C.T."/>
            <person name="Hug L.A."/>
            <person name="Sharon I."/>
            <person name="Castelle C.J."/>
            <person name="Probst A.J."/>
            <person name="Thomas B.C."/>
            <person name="Singh A."/>
            <person name="Wilkins M.J."/>
            <person name="Karaoz U."/>
            <person name="Brodie E.L."/>
            <person name="Williams K.H."/>
            <person name="Hubbard S.S."/>
            <person name="Banfield J.F."/>
        </authorList>
    </citation>
    <scope>NUCLEOTIDE SEQUENCE [LARGE SCALE GENOMIC DNA]</scope>
</reference>
<dbReference type="EMBL" id="MHQC01000046">
    <property type="protein sequence ID" value="OGZ93995.1"/>
    <property type="molecule type" value="Genomic_DNA"/>
</dbReference>
<evidence type="ECO:0000256" key="1">
    <source>
        <dbReference type="ARBA" id="ARBA00001554"/>
    </source>
</evidence>
<gene>
    <name evidence="5" type="ORF">A2633_00955</name>
</gene>
<protein>
    <recommendedName>
        <fullName evidence="4">Putative pterin-4-alpha-carbinolamine dehydratase</fullName>
        <shortName evidence="4">PHS</shortName>
        <ecNumber evidence="4">4.2.1.96</ecNumber>
    </recommendedName>
    <alternativeName>
        <fullName evidence="4">4-alpha-hydroxy-tetrahydropterin dehydratase</fullName>
    </alternativeName>
    <alternativeName>
        <fullName evidence="4">Pterin carbinolamine dehydratase</fullName>
        <shortName evidence="4">PCD</shortName>
    </alternativeName>
</protein>
<proteinExistence type="inferred from homology"/>
<comment type="similarity">
    <text evidence="2 4">Belongs to the pterin-4-alpha-carbinolamine dehydratase family.</text>
</comment>
<dbReference type="NCBIfam" id="NF002017">
    <property type="entry name" value="PRK00823.1-2"/>
    <property type="match status" value="1"/>
</dbReference>
<dbReference type="Gene3D" id="3.30.1360.20">
    <property type="entry name" value="Transcriptional coactivator/pterin dehydratase"/>
    <property type="match status" value="1"/>
</dbReference>
<dbReference type="GO" id="GO:0006729">
    <property type="term" value="P:tetrahydrobiopterin biosynthetic process"/>
    <property type="evidence" value="ECO:0007669"/>
    <property type="project" value="InterPro"/>
</dbReference>
<dbReference type="HAMAP" id="MF_00434">
    <property type="entry name" value="Pterin_4_alpha"/>
    <property type="match status" value="1"/>
</dbReference>
<dbReference type="EC" id="4.2.1.96" evidence="4"/>
<dbReference type="GO" id="GO:0008124">
    <property type="term" value="F:4-alpha-hydroxytetrahydrobiopterin dehydratase activity"/>
    <property type="evidence" value="ECO:0007669"/>
    <property type="project" value="UniProtKB-UniRule"/>
</dbReference>
<dbReference type="CDD" id="cd00488">
    <property type="entry name" value="PCD_DCoH"/>
    <property type="match status" value="1"/>
</dbReference>